<dbReference type="OrthoDB" id="152799at2"/>
<dbReference type="SMART" id="SM00563">
    <property type="entry name" value="PlsC"/>
    <property type="match status" value="1"/>
</dbReference>
<dbReference type="AlphaFoldDB" id="A0A2W0CMW5"/>
<sequence length="253" mass="29083">MIPAAKSKSFNRMFYLYNQYYLLRRRFRSFTLSGTLDPQFDGQFVSTIDPNRPVLYFMNHSSWWDGLLLYHASRRTSTGDHYVMMEERQLQQYAFFRKLGAYSINKESASAIRKTMQYTTGLLQSGKRVWIFPQGEILHQDARPIRFRPGIGLLLRRSPQTLAVPVTLCHGMVQHDMPEVSMLVGAPLMEDWHVWKSEEIAARLGGVLGQQLDEHKSQLVRIGQGSLPGAVSLIRNGRSTSEKYDAARKRGVR</sequence>
<dbReference type="Pfam" id="PF01553">
    <property type="entry name" value="Acyltransferase"/>
    <property type="match status" value="1"/>
</dbReference>
<feature type="domain" description="Phospholipid/glycerol acyltransferase" evidence="1">
    <location>
        <begin position="54"/>
        <end position="171"/>
    </location>
</feature>
<reference evidence="2 3" key="1">
    <citation type="submission" date="2018-01" db="EMBL/GenBank/DDBJ databases">
        <title>Genome sequence of the PGP bacterium Paenibacillus illinoisensis E3.</title>
        <authorList>
            <person name="Rolli E."/>
            <person name="Marasco R."/>
            <person name="Bessem C."/>
            <person name="Michoud G."/>
            <person name="Gaiarsa S."/>
            <person name="Borin S."/>
            <person name="Daffonchio D."/>
        </authorList>
    </citation>
    <scope>NUCLEOTIDE SEQUENCE [LARGE SCALE GENOMIC DNA]</scope>
    <source>
        <strain evidence="2 3">E3</strain>
    </source>
</reference>
<gene>
    <name evidence="2" type="ORF">PIL02S_02459</name>
</gene>
<comment type="caution">
    <text evidence="2">The sequence shown here is derived from an EMBL/GenBank/DDBJ whole genome shotgun (WGS) entry which is preliminary data.</text>
</comment>
<dbReference type="GO" id="GO:0016746">
    <property type="term" value="F:acyltransferase activity"/>
    <property type="evidence" value="ECO:0007669"/>
    <property type="project" value="UniProtKB-KW"/>
</dbReference>
<evidence type="ECO:0000313" key="3">
    <source>
        <dbReference type="Proteomes" id="UP000247459"/>
    </source>
</evidence>
<keyword evidence="2" id="KW-0808">Transferase</keyword>
<evidence type="ECO:0000259" key="1">
    <source>
        <dbReference type="SMART" id="SM00563"/>
    </source>
</evidence>
<organism evidence="2 3">
    <name type="scientific">Paenibacillus illinoisensis</name>
    <dbReference type="NCBI Taxonomy" id="59845"/>
    <lineage>
        <taxon>Bacteria</taxon>
        <taxon>Bacillati</taxon>
        <taxon>Bacillota</taxon>
        <taxon>Bacilli</taxon>
        <taxon>Bacillales</taxon>
        <taxon>Paenibacillaceae</taxon>
        <taxon>Paenibacillus</taxon>
    </lineage>
</organism>
<evidence type="ECO:0000313" key="2">
    <source>
        <dbReference type="EMBL" id="PYY29505.1"/>
    </source>
</evidence>
<accession>A0A2W0CMW5</accession>
<name>A0A2W0CMW5_9BACL</name>
<protein>
    <submittedName>
        <fullName evidence="2">Phospholipid-glycerol acyltransferase</fullName>
    </submittedName>
</protein>
<dbReference type="InterPro" id="IPR002123">
    <property type="entry name" value="Plipid/glycerol_acylTrfase"/>
</dbReference>
<keyword evidence="2" id="KW-0012">Acyltransferase</keyword>
<dbReference type="SUPFAM" id="SSF69593">
    <property type="entry name" value="Glycerol-3-phosphate (1)-acyltransferase"/>
    <property type="match status" value="1"/>
</dbReference>
<dbReference type="RefSeq" id="WP_110758605.1">
    <property type="nucleotide sequence ID" value="NZ_PRLG01000018.1"/>
</dbReference>
<dbReference type="Proteomes" id="UP000247459">
    <property type="component" value="Unassembled WGS sequence"/>
</dbReference>
<proteinExistence type="predicted"/>
<dbReference type="CDD" id="cd06551">
    <property type="entry name" value="LPLAT"/>
    <property type="match status" value="1"/>
</dbReference>
<dbReference type="EMBL" id="PRLG01000018">
    <property type="protein sequence ID" value="PYY29505.1"/>
    <property type="molecule type" value="Genomic_DNA"/>
</dbReference>